<dbReference type="EMBL" id="CAJRAF010000002">
    <property type="protein sequence ID" value="CAG5011921.1"/>
    <property type="molecule type" value="Genomic_DNA"/>
</dbReference>
<accession>A0A916NND0</accession>
<evidence type="ECO:0000313" key="1">
    <source>
        <dbReference type="EMBL" id="CAG5011921.1"/>
    </source>
</evidence>
<reference evidence="1" key="1">
    <citation type="submission" date="2021-04" db="EMBL/GenBank/DDBJ databases">
        <authorList>
            <person name="Rodrigo-Torres L."/>
            <person name="Arahal R. D."/>
            <person name="Lucena T."/>
        </authorList>
    </citation>
    <scope>NUCLEOTIDE SEQUENCE</scope>
    <source>
        <strain evidence="1">CECT 9275</strain>
    </source>
</reference>
<comment type="caution">
    <text evidence="1">The sequence shown here is derived from an EMBL/GenBank/DDBJ whole genome shotgun (WGS) entry which is preliminary data.</text>
</comment>
<keyword evidence="2" id="KW-1185">Reference proteome</keyword>
<organism evidence="1 2">
    <name type="scientific">Dyadobacter helix</name>
    <dbReference type="NCBI Taxonomy" id="2822344"/>
    <lineage>
        <taxon>Bacteria</taxon>
        <taxon>Pseudomonadati</taxon>
        <taxon>Bacteroidota</taxon>
        <taxon>Cytophagia</taxon>
        <taxon>Cytophagales</taxon>
        <taxon>Spirosomataceae</taxon>
        <taxon>Dyadobacter</taxon>
    </lineage>
</organism>
<proteinExistence type="predicted"/>
<dbReference type="AlphaFoldDB" id="A0A916NND0"/>
<evidence type="ECO:0000313" key="2">
    <source>
        <dbReference type="Proteomes" id="UP000680038"/>
    </source>
</evidence>
<protein>
    <submittedName>
        <fullName evidence="1">Uncharacterized protein</fullName>
    </submittedName>
</protein>
<name>A0A916NND0_9BACT</name>
<gene>
    <name evidence="1" type="ORF">DYBT9275_05056</name>
</gene>
<sequence length="34" mass="4285">MKESLLLIIKFTKVNYIAFIWEDLIWESLKSWYY</sequence>
<dbReference type="Proteomes" id="UP000680038">
    <property type="component" value="Unassembled WGS sequence"/>
</dbReference>